<dbReference type="InterPro" id="IPR050807">
    <property type="entry name" value="TransReg_Diox_bact_type"/>
</dbReference>
<dbReference type="InterPro" id="IPR001387">
    <property type="entry name" value="Cro/C1-type_HTH"/>
</dbReference>
<organism evidence="5 6">
    <name type="scientific">Novosphingobium hassiacum</name>
    <dbReference type="NCBI Taxonomy" id="173676"/>
    <lineage>
        <taxon>Bacteria</taxon>
        <taxon>Pseudomonadati</taxon>
        <taxon>Pseudomonadota</taxon>
        <taxon>Alphaproteobacteria</taxon>
        <taxon>Sphingomonadales</taxon>
        <taxon>Sphingomonadaceae</taxon>
        <taxon>Novosphingobium</taxon>
    </lineage>
</organism>
<dbReference type="InterPro" id="IPR010982">
    <property type="entry name" value="Lambda_DNA-bd_dom_sf"/>
</dbReference>
<evidence type="ECO:0000259" key="4">
    <source>
        <dbReference type="PROSITE" id="PS50943"/>
    </source>
</evidence>
<gene>
    <name evidence="5" type="ORF">GGQ88_003836</name>
</gene>
<evidence type="ECO:0000256" key="2">
    <source>
        <dbReference type="ARBA" id="ARBA00023125"/>
    </source>
</evidence>
<evidence type="ECO:0000256" key="1">
    <source>
        <dbReference type="ARBA" id="ARBA00023015"/>
    </source>
</evidence>
<dbReference type="EMBL" id="JACICY010000015">
    <property type="protein sequence ID" value="MBB3862535.1"/>
    <property type="molecule type" value="Genomic_DNA"/>
</dbReference>
<accession>A0A7W6EXW9</accession>
<evidence type="ECO:0000256" key="3">
    <source>
        <dbReference type="ARBA" id="ARBA00023163"/>
    </source>
</evidence>
<dbReference type="SUPFAM" id="SSF47413">
    <property type="entry name" value="lambda repressor-like DNA-binding domains"/>
    <property type="match status" value="1"/>
</dbReference>
<dbReference type="Pfam" id="PF01381">
    <property type="entry name" value="HTH_3"/>
    <property type="match status" value="1"/>
</dbReference>
<dbReference type="PANTHER" id="PTHR46797:SF23">
    <property type="entry name" value="HTH-TYPE TRANSCRIPTIONAL REGULATOR SUTR"/>
    <property type="match status" value="1"/>
</dbReference>
<evidence type="ECO:0000313" key="6">
    <source>
        <dbReference type="Proteomes" id="UP000562395"/>
    </source>
</evidence>
<dbReference type="GO" id="GO:0005829">
    <property type="term" value="C:cytosol"/>
    <property type="evidence" value="ECO:0007669"/>
    <property type="project" value="TreeGrafter"/>
</dbReference>
<keyword evidence="6" id="KW-1185">Reference proteome</keyword>
<dbReference type="Proteomes" id="UP000562395">
    <property type="component" value="Unassembled WGS sequence"/>
</dbReference>
<protein>
    <submittedName>
        <fullName evidence="5">Transcriptional regulator with XRE-family HTH domain</fullName>
    </submittedName>
</protein>
<evidence type="ECO:0000313" key="5">
    <source>
        <dbReference type="EMBL" id="MBB3862535.1"/>
    </source>
</evidence>
<dbReference type="GO" id="GO:0003677">
    <property type="term" value="F:DNA binding"/>
    <property type="evidence" value="ECO:0007669"/>
    <property type="project" value="UniProtKB-KW"/>
</dbReference>
<keyword evidence="3" id="KW-0804">Transcription</keyword>
<dbReference type="PANTHER" id="PTHR46797">
    <property type="entry name" value="HTH-TYPE TRANSCRIPTIONAL REGULATOR"/>
    <property type="match status" value="1"/>
</dbReference>
<reference evidence="5 6" key="1">
    <citation type="submission" date="2020-08" db="EMBL/GenBank/DDBJ databases">
        <title>Genomic Encyclopedia of Type Strains, Phase IV (KMG-IV): sequencing the most valuable type-strain genomes for metagenomic binning, comparative biology and taxonomic classification.</title>
        <authorList>
            <person name="Goeker M."/>
        </authorList>
    </citation>
    <scope>NUCLEOTIDE SEQUENCE [LARGE SCALE GENOMIC DNA]</scope>
    <source>
        <strain evidence="5 6">DSM 14552</strain>
    </source>
</reference>
<dbReference type="CDD" id="cd00093">
    <property type="entry name" value="HTH_XRE"/>
    <property type="match status" value="1"/>
</dbReference>
<name>A0A7W6EXW9_9SPHN</name>
<keyword evidence="2" id="KW-0238">DNA-binding</keyword>
<dbReference type="GO" id="GO:0003700">
    <property type="term" value="F:DNA-binding transcription factor activity"/>
    <property type="evidence" value="ECO:0007669"/>
    <property type="project" value="TreeGrafter"/>
</dbReference>
<dbReference type="PROSITE" id="PS50943">
    <property type="entry name" value="HTH_CROC1"/>
    <property type="match status" value="1"/>
</dbReference>
<dbReference type="Gene3D" id="1.10.260.40">
    <property type="entry name" value="lambda repressor-like DNA-binding domains"/>
    <property type="match status" value="1"/>
</dbReference>
<comment type="caution">
    <text evidence="5">The sequence shown here is derived from an EMBL/GenBank/DDBJ whole genome shotgun (WGS) entry which is preliminary data.</text>
</comment>
<sequence>MRLAAGLTQEELAHRAGFDRNYVGNLERGKNSPTVDTLERLARELDIQPGAFFAYSR</sequence>
<dbReference type="AlphaFoldDB" id="A0A7W6EXW9"/>
<keyword evidence="1" id="KW-0805">Transcription regulation</keyword>
<feature type="domain" description="HTH cro/C1-type" evidence="4">
    <location>
        <begin position="1"/>
        <end position="52"/>
    </location>
</feature>
<proteinExistence type="predicted"/>
<dbReference type="SMART" id="SM00530">
    <property type="entry name" value="HTH_XRE"/>
    <property type="match status" value="1"/>
</dbReference>